<feature type="compositionally biased region" description="Low complexity" evidence="1">
    <location>
        <begin position="282"/>
        <end position="313"/>
    </location>
</feature>
<dbReference type="EMBL" id="CCBN010000005">
    <property type="protein sequence ID" value="CDO53760.1"/>
    <property type="molecule type" value="Genomic_DNA"/>
</dbReference>
<feature type="compositionally biased region" description="Basic and acidic residues" evidence="1">
    <location>
        <begin position="82"/>
        <end position="99"/>
    </location>
</feature>
<feature type="compositionally biased region" description="Polar residues" evidence="1">
    <location>
        <begin position="1149"/>
        <end position="1173"/>
    </location>
</feature>
<feature type="compositionally biased region" description="Polar residues" evidence="1">
    <location>
        <begin position="265"/>
        <end position="281"/>
    </location>
</feature>
<feature type="compositionally biased region" description="Low complexity" evidence="1">
    <location>
        <begin position="646"/>
        <end position="661"/>
    </location>
</feature>
<feature type="compositionally biased region" description="Polar residues" evidence="1">
    <location>
        <begin position="139"/>
        <end position="149"/>
    </location>
</feature>
<feature type="compositionally biased region" description="Polar residues" evidence="1">
    <location>
        <begin position="925"/>
        <end position="934"/>
    </location>
</feature>
<reference evidence="2" key="1">
    <citation type="submission" date="2014-03" db="EMBL/GenBank/DDBJ databases">
        <authorList>
            <person name="Casaregola S."/>
        </authorList>
    </citation>
    <scope>NUCLEOTIDE SEQUENCE [LARGE SCALE GENOMIC DNA]</scope>
    <source>
        <strain evidence="2">CLIB 918</strain>
    </source>
</reference>
<feature type="compositionally biased region" description="Polar residues" evidence="1">
    <location>
        <begin position="980"/>
        <end position="998"/>
    </location>
</feature>
<feature type="compositionally biased region" description="Polar residues" evidence="1">
    <location>
        <begin position="240"/>
        <end position="258"/>
    </location>
</feature>
<dbReference type="OrthoDB" id="4067583at2759"/>
<feature type="compositionally biased region" description="Basic residues" evidence="1">
    <location>
        <begin position="1293"/>
        <end position="1308"/>
    </location>
</feature>
<name>A0A0J9X9C9_GEOCN</name>
<comment type="caution">
    <text evidence="2">The sequence shown here is derived from an EMBL/GenBank/DDBJ whole genome shotgun (WGS) entry which is preliminary data.</text>
</comment>
<feature type="region of interest" description="Disordered" evidence="1">
    <location>
        <begin position="127"/>
        <end position="149"/>
    </location>
</feature>
<feature type="compositionally biased region" description="Low complexity" evidence="1">
    <location>
        <begin position="331"/>
        <end position="348"/>
    </location>
</feature>
<feature type="compositionally biased region" description="Polar residues" evidence="1">
    <location>
        <begin position="1099"/>
        <end position="1108"/>
    </location>
</feature>
<feature type="compositionally biased region" description="Low complexity" evidence="1">
    <location>
        <begin position="1230"/>
        <end position="1239"/>
    </location>
</feature>
<feature type="region of interest" description="Disordered" evidence="1">
    <location>
        <begin position="818"/>
        <end position="939"/>
    </location>
</feature>
<evidence type="ECO:0000256" key="1">
    <source>
        <dbReference type="SAM" id="MobiDB-lite"/>
    </source>
</evidence>
<feature type="compositionally biased region" description="Polar residues" evidence="1">
    <location>
        <begin position="1075"/>
        <end position="1091"/>
    </location>
</feature>
<feature type="compositionally biased region" description="Polar residues" evidence="1">
    <location>
        <begin position="1120"/>
        <end position="1129"/>
    </location>
</feature>
<feature type="region of interest" description="Disordered" evidence="1">
    <location>
        <begin position="73"/>
        <end position="110"/>
    </location>
</feature>
<feature type="compositionally biased region" description="Polar residues" evidence="1">
    <location>
        <begin position="952"/>
        <end position="963"/>
    </location>
</feature>
<protein>
    <submittedName>
        <fullName evidence="2">Uncharacterized protein</fullName>
    </submittedName>
</protein>
<feature type="compositionally biased region" description="Basic and acidic residues" evidence="1">
    <location>
        <begin position="906"/>
        <end position="922"/>
    </location>
</feature>
<feature type="compositionally biased region" description="Low complexity" evidence="1">
    <location>
        <begin position="999"/>
        <end position="1010"/>
    </location>
</feature>
<gene>
    <name evidence="2" type="ORF">BN980_GECA05s06797g</name>
</gene>
<feature type="compositionally biased region" description="Polar residues" evidence="1">
    <location>
        <begin position="624"/>
        <end position="639"/>
    </location>
</feature>
<sequence length="1397" mass="149851">MIKSIDNSSANNVSNSLLGWSVAAPTNDSSSDDDSINGIHQAQLHQKKHSNTDEDDTEPSTLRTEYILHSSAYSNPSQTQIHHCEDSSPEKNQEQHELSKSSNGSNLNSNYVLNTVLNPVFKPVSVTNTSVNPGGKRLSQPSLSLDTKQVPTNNSAAINTVTGPTSPWSSSEHSTVFTASTRTVSSPHSTTHSSVNDLDSSSSRKRKHPLILCSPKHPRASNEVPASPSETEFSTPLKINKNTVNSSRRSPLNSTHSTPVAAVRYSNSTKAATRNRIPSFTLQQQQSLQKKLQRSYSSSASSSYSDQTTTSSEYSNLTNLVTSVPALKLKPTSSPSTPQTASSDDSLVSNSSLLHLPKYTGANKPLFEKPLPVTPTFPISCSYPLTPPEVSDSQLQLFHQPQVITSLVTPVAPVPTRPLSLTLAKNSNSSSGEIPDFSKYNNRYSCSEIMMLEERLKQMNVSNPEIFPPTPGELPGTSSFSAALAPAKFSSSRKPVLTPGSPNDRFNLHMVTTLDNSNKNNRSNTGNSSSQDTTTGQKKHDGNVATPSKRFSFLWRKRKTKQAASDEAKMPATPKANKPAAAATAVDTPTTITIATPNKKTTAAAESPMNTRSPVDDAYDDGGSPSTVVPLPQQQQKSDASPEPEVLTSLVDSTSPSPSSVVLIQPRSQLGDKSVRKSLSYELDDEVERRASQEVLSSSNHNIATTMESSTDGTTDTAGIATSTNLEKQKKSKDFVQKPGFTVHRSNSSLRTALPPPSLPLSSLSTTAANILSPIKSSSSSLPNSAKSNPGERRLSIAPSLARNSLISQYSPVIEHATEVSVSQPSSTSPDNNPVAQPPYRRASISEVSTSGPKSRPGSAVTDSAGGGHKPSIVVIEKSRRSTAEMESVLSDMKALRKASLKGKKPKEQESKLQLDESDNPKVSKWSSTPTSGALSLKPTSPVMASKLLPANANSAVKSQPLSDISHGKELPDLPVPLDSTLNESETTPQLTDSAQNHSSAASMAPTTTTDLTSGPGKILSPVPGSTGSSRVDLPVEPSILKTQLSHELPADENIETDRILPPEPPFAESGNPDVANSSTETFVSAQSHQEVSSDEHQTGPSTQSQPSAAVLQSPFPGISNVTNAAGKSGLTNLMIKARQQQKRLAARSVSSPLGGTSFPPSLSLAEPQQKSFAPNVVAAMEEDGDSDRFAHAYEDEVPPIGTTVVEPLAPPRTRSSLDKKEKSKTFYESNTSNSLSSSDGEDIGIRRRVGRRARTSSNPEGLSARQKRSSQRLNQLSRDPLIPSRGGDHHSSKSRSRHNHNHHHQHHHHDDLPADKLEPPPHGVPFDSPSMQQLLDLSQKTLKLRDLDLPPTERVLIEKFVDSLARLSADIATDAKKRPEGIRRLHNALRAIEGWI</sequence>
<feature type="compositionally biased region" description="Low complexity" evidence="1">
    <location>
        <begin position="100"/>
        <end position="110"/>
    </location>
</feature>
<feature type="compositionally biased region" description="Polar residues" evidence="1">
    <location>
        <begin position="694"/>
        <end position="709"/>
    </location>
</feature>
<feature type="compositionally biased region" description="Low complexity" evidence="1">
    <location>
        <begin position="180"/>
        <end position="201"/>
    </location>
</feature>
<feature type="compositionally biased region" description="Low complexity" evidence="1">
    <location>
        <begin position="710"/>
        <end position="724"/>
    </location>
</feature>
<feature type="compositionally biased region" description="Polar residues" evidence="1">
    <location>
        <begin position="820"/>
        <end position="835"/>
    </location>
</feature>
<feature type="compositionally biased region" description="Low complexity" evidence="1">
    <location>
        <begin position="570"/>
        <end position="605"/>
    </location>
</feature>
<feature type="compositionally biased region" description="Basic and acidic residues" evidence="1">
    <location>
        <begin position="1216"/>
        <end position="1226"/>
    </location>
</feature>
<feature type="region of interest" description="Disordered" evidence="1">
    <location>
        <begin position="514"/>
        <end position="661"/>
    </location>
</feature>
<accession>A0A0J9X9C9</accession>
<feature type="region of interest" description="Disordered" evidence="1">
    <location>
        <begin position="1142"/>
        <end position="1326"/>
    </location>
</feature>
<feature type="region of interest" description="Disordered" evidence="1">
    <location>
        <begin position="952"/>
        <end position="1129"/>
    </location>
</feature>
<feature type="compositionally biased region" description="Low complexity" evidence="1">
    <location>
        <begin position="516"/>
        <end position="530"/>
    </location>
</feature>
<feature type="region of interest" description="Disordered" evidence="1">
    <location>
        <begin position="692"/>
        <end position="732"/>
    </location>
</feature>
<feature type="region of interest" description="Disordered" evidence="1">
    <location>
        <begin position="489"/>
        <end position="508"/>
    </location>
</feature>
<feature type="compositionally biased region" description="Basic residues" evidence="1">
    <location>
        <begin position="896"/>
        <end position="905"/>
    </location>
</feature>
<proteinExistence type="predicted"/>
<evidence type="ECO:0000313" key="3">
    <source>
        <dbReference type="Proteomes" id="UP000242525"/>
    </source>
</evidence>
<keyword evidence="3" id="KW-1185">Reference proteome</keyword>
<organism evidence="2 3">
    <name type="scientific">Geotrichum candidum</name>
    <name type="common">Oospora lactis</name>
    <name type="synonym">Dipodascus geotrichum</name>
    <dbReference type="NCBI Taxonomy" id="1173061"/>
    <lineage>
        <taxon>Eukaryota</taxon>
        <taxon>Fungi</taxon>
        <taxon>Dikarya</taxon>
        <taxon>Ascomycota</taxon>
        <taxon>Saccharomycotina</taxon>
        <taxon>Dipodascomycetes</taxon>
        <taxon>Dipodascales</taxon>
        <taxon>Dipodascaceae</taxon>
        <taxon>Geotrichum</taxon>
    </lineage>
</organism>
<dbReference type="Proteomes" id="UP000242525">
    <property type="component" value="Unassembled WGS sequence"/>
</dbReference>
<evidence type="ECO:0000313" key="2">
    <source>
        <dbReference type="EMBL" id="CDO53760.1"/>
    </source>
</evidence>
<feature type="region of interest" description="Disordered" evidence="1">
    <location>
        <begin position="328"/>
        <end position="348"/>
    </location>
</feature>
<feature type="region of interest" description="Disordered" evidence="1">
    <location>
        <begin position="179"/>
        <end position="313"/>
    </location>
</feature>
<feature type="compositionally biased region" description="Basic and acidic residues" evidence="1">
    <location>
        <begin position="1309"/>
        <end position="1320"/>
    </location>
</feature>